<gene>
    <name evidence="2" type="ORF">GCM10010446_24430</name>
</gene>
<feature type="compositionally biased region" description="Pro residues" evidence="1">
    <location>
        <begin position="87"/>
        <end position="116"/>
    </location>
</feature>
<name>A0ABN3X738_9ACTN</name>
<organism evidence="2 3">
    <name type="scientific">Streptomyces enissocaesilis</name>
    <dbReference type="NCBI Taxonomy" id="332589"/>
    <lineage>
        <taxon>Bacteria</taxon>
        <taxon>Bacillati</taxon>
        <taxon>Actinomycetota</taxon>
        <taxon>Actinomycetes</taxon>
        <taxon>Kitasatosporales</taxon>
        <taxon>Streptomycetaceae</taxon>
        <taxon>Streptomyces</taxon>
        <taxon>Streptomyces rochei group</taxon>
    </lineage>
</organism>
<keyword evidence="3" id="KW-1185">Reference proteome</keyword>
<feature type="region of interest" description="Disordered" evidence="1">
    <location>
        <begin position="78"/>
        <end position="116"/>
    </location>
</feature>
<reference evidence="2 3" key="1">
    <citation type="journal article" date="2019" name="Int. J. Syst. Evol. Microbiol.">
        <title>The Global Catalogue of Microorganisms (GCM) 10K type strain sequencing project: providing services to taxonomists for standard genome sequencing and annotation.</title>
        <authorList>
            <consortium name="The Broad Institute Genomics Platform"/>
            <consortium name="The Broad Institute Genome Sequencing Center for Infectious Disease"/>
            <person name="Wu L."/>
            <person name="Ma J."/>
        </authorList>
    </citation>
    <scope>NUCLEOTIDE SEQUENCE [LARGE SCALE GENOMIC DNA]</scope>
    <source>
        <strain evidence="2 3">JCM 9088</strain>
    </source>
</reference>
<accession>A0ABN3X738</accession>
<evidence type="ECO:0000313" key="2">
    <source>
        <dbReference type="EMBL" id="GAA2938209.1"/>
    </source>
</evidence>
<dbReference type="EMBL" id="BAAAUD010000023">
    <property type="protein sequence ID" value="GAA2938209.1"/>
    <property type="molecule type" value="Genomic_DNA"/>
</dbReference>
<evidence type="ECO:0000313" key="3">
    <source>
        <dbReference type="Proteomes" id="UP001500403"/>
    </source>
</evidence>
<sequence length="116" mass="12578">MVARSQTHSGPLGRGPSECLENRGSAPDRRGLSIEPTGYYWLTGLPATTPVHDLVRWVKTHRHIEHDCRELKYGLGLDRFEGRTGPGPVPPRPPSPPSLRPSPPSGGPPPQPQVPA</sequence>
<comment type="caution">
    <text evidence="2">The sequence shown here is derived from an EMBL/GenBank/DDBJ whole genome shotgun (WGS) entry which is preliminary data.</text>
</comment>
<protein>
    <recommendedName>
        <fullName evidence="4">Transposase</fullName>
    </recommendedName>
</protein>
<dbReference type="Proteomes" id="UP001500403">
    <property type="component" value="Unassembled WGS sequence"/>
</dbReference>
<proteinExistence type="predicted"/>
<feature type="region of interest" description="Disordered" evidence="1">
    <location>
        <begin position="1"/>
        <end position="33"/>
    </location>
</feature>
<evidence type="ECO:0000256" key="1">
    <source>
        <dbReference type="SAM" id="MobiDB-lite"/>
    </source>
</evidence>
<evidence type="ECO:0008006" key="4">
    <source>
        <dbReference type="Google" id="ProtNLM"/>
    </source>
</evidence>